<evidence type="ECO:0000256" key="6">
    <source>
        <dbReference type="ARBA" id="ARBA00022837"/>
    </source>
</evidence>
<dbReference type="InterPro" id="IPR009017">
    <property type="entry name" value="GFP"/>
</dbReference>
<organism evidence="13 14">
    <name type="scientific">Porites lobata</name>
    <dbReference type="NCBI Taxonomy" id="104759"/>
    <lineage>
        <taxon>Eukaryota</taxon>
        <taxon>Metazoa</taxon>
        <taxon>Cnidaria</taxon>
        <taxon>Anthozoa</taxon>
        <taxon>Hexacorallia</taxon>
        <taxon>Scleractinia</taxon>
        <taxon>Fungiina</taxon>
        <taxon>Poritidae</taxon>
        <taxon>Porites</taxon>
    </lineage>
</organism>
<dbReference type="SUPFAM" id="SSF57184">
    <property type="entry name" value="Growth factor receptor domain"/>
    <property type="match status" value="1"/>
</dbReference>
<feature type="domain" description="Apple" evidence="12">
    <location>
        <begin position="43"/>
        <end position="119"/>
    </location>
</feature>
<dbReference type="PROSITE" id="PS01187">
    <property type="entry name" value="EGF_CA"/>
    <property type="match status" value="2"/>
</dbReference>
<dbReference type="EMBL" id="CALNXK010000100">
    <property type="protein sequence ID" value="CAH3154939.1"/>
    <property type="molecule type" value="Genomic_DNA"/>
</dbReference>
<dbReference type="Pfam" id="PF07645">
    <property type="entry name" value="EGF_CA"/>
    <property type="match status" value="1"/>
</dbReference>
<keyword evidence="4" id="KW-0732">Signal</keyword>
<feature type="domain" description="EGF-like" evidence="11">
    <location>
        <begin position="296"/>
        <end position="338"/>
    </location>
</feature>
<dbReference type="InterPro" id="IPR018097">
    <property type="entry name" value="EGF_Ca-bd_CS"/>
</dbReference>
<evidence type="ECO:0000256" key="4">
    <source>
        <dbReference type="ARBA" id="ARBA00022729"/>
    </source>
</evidence>
<keyword evidence="5" id="KW-0677">Repeat</keyword>
<dbReference type="PROSITE" id="PS00010">
    <property type="entry name" value="ASX_HYDROXYL"/>
    <property type="match status" value="3"/>
</dbReference>
<keyword evidence="2" id="KW-0964">Secreted</keyword>
<evidence type="ECO:0000313" key="14">
    <source>
        <dbReference type="Proteomes" id="UP001159405"/>
    </source>
</evidence>
<dbReference type="InterPro" id="IPR000152">
    <property type="entry name" value="EGF-type_Asp/Asn_hydroxyl_site"/>
</dbReference>
<keyword evidence="8" id="KW-0325">Glycoprotein</keyword>
<evidence type="ECO:0000256" key="3">
    <source>
        <dbReference type="ARBA" id="ARBA00022536"/>
    </source>
</evidence>
<protein>
    <recommendedName>
        <fullName evidence="15">Uromodulin</fullName>
    </recommendedName>
</protein>
<dbReference type="Pfam" id="PF12662">
    <property type="entry name" value="cEGF"/>
    <property type="match status" value="1"/>
</dbReference>
<dbReference type="InterPro" id="IPR003609">
    <property type="entry name" value="Pan_app"/>
</dbReference>
<comment type="caution">
    <text evidence="13">The sequence shown here is derived from an EMBL/GenBank/DDBJ whole genome shotgun (WGS) entry which is preliminary data.</text>
</comment>
<keyword evidence="6" id="KW-0106">Calcium</keyword>
<reference evidence="13 14" key="1">
    <citation type="submission" date="2022-05" db="EMBL/GenBank/DDBJ databases">
        <authorList>
            <consortium name="Genoscope - CEA"/>
            <person name="William W."/>
        </authorList>
    </citation>
    <scope>NUCLEOTIDE SEQUENCE [LARGE SCALE GENOMIC DNA]</scope>
</reference>
<dbReference type="InterPro" id="IPR001881">
    <property type="entry name" value="EGF-like_Ca-bd_dom"/>
</dbReference>
<keyword evidence="7 9" id="KW-1015">Disulfide bond</keyword>
<dbReference type="CDD" id="cd00054">
    <property type="entry name" value="EGF_CA"/>
    <property type="match status" value="3"/>
</dbReference>
<comment type="caution">
    <text evidence="9">Lacks conserved residue(s) required for the propagation of feature annotation.</text>
</comment>
<evidence type="ECO:0000256" key="2">
    <source>
        <dbReference type="ARBA" id="ARBA00022525"/>
    </source>
</evidence>
<keyword evidence="14" id="KW-1185">Reference proteome</keyword>
<evidence type="ECO:0000259" key="12">
    <source>
        <dbReference type="PROSITE" id="PS50948"/>
    </source>
</evidence>
<feature type="transmembrane region" description="Helical" evidence="10">
    <location>
        <begin position="21"/>
        <end position="39"/>
    </location>
</feature>
<dbReference type="SMART" id="SM00179">
    <property type="entry name" value="EGF_CA"/>
    <property type="match status" value="3"/>
</dbReference>
<dbReference type="PROSITE" id="PS50026">
    <property type="entry name" value="EGF_3"/>
    <property type="match status" value="3"/>
</dbReference>
<keyword evidence="3 9" id="KW-0245">EGF-like domain</keyword>
<evidence type="ECO:0000256" key="5">
    <source>
        <dbReference type="ARBA" id="ARBA00022737"/>
    </source>
</evidence>
<evidence type="ECO:0000256" key="10">
    <source>
        <dbReference type="SAM" id="Phobius"/>
    </source>
</evidence>
<dbReference type="Gene3D" id="2.10.25.10">
    <property type="entry name" value="Laminin"/>
    <property type="match status" value="2"/>
</dbReference>
<gene>
    <name evidence="13" type="ORF">PLOB_00001247</name>
</gene>
<dbReference type="InterPro" id="IPR026823">
    <property type="entry name" value="cEGF"/>
</dbReference>
<dbReference type="PROSITE" id="PS01186">
    <property type="entry name" value="EGF_2"/>
    <property type="match status" value="3"/>
</dbReference>
<dbReference type="PANTHER" id="PTHR24039:SF28">
    <property type="entry name" value="EGF-LIKE DOMAIN-CONTAINING PROTEIN"/>
    <property type="match status" value="1"/>
</dbReference>
<comment type="subcellular location">
    <subcellularLocation>
        <location evidence="1">Secreted</location>
    </subcellularLocation>
</comment>
<dbReference type="PROSITE" id="PS50948">
    <property type="entry name" value="PAN"/>
    <property type="match status" value="1"/>
</dbReference>
<proteinExistence type="predicted"/>
<dbReference type="InterPro" id="IPR049883">
    <property type="entry name" value="NOTCH1_EGF-like"/>
</dbReference>
<sequence length="513" mass="57997">TAKSFTDPRRRGMMARQTIRFSIFLVLGDMLINDGIMALRQHCNVGTSVYGWMLQGHTYKTVNAELPHLCVFVCRKDDRCQSFNFVMPHQRCEFNNRTSKAKPGDFISSPDRLYFTRGISRVPLGSLPELPAETCKEIKASEGEKAVSGKYWFDSIKPGNVLLAYCNMSTEDIDECNASKQLCDPNAKCINTHSSYYCSCFSGFSGDGKTCEDIDECTASVRFCNLNANCVNTDGSYYCSCFSGFYGDGKNCEEKGCSSQAETWQVKNILMKNFDCPVKFDTETILSLLYCQYHADIDECSSGSHNCDSDERATCTNTIGSYLCSCKEGYEGDGRTCKYHRNGVSLSFYKECKALTCGHIMDGVPFFSRRYMKRVYTFSVKNGKCFFNYFYLECKNYNTMPGGYGRKVTYSSGSKCDSQLSQGWYRLREDAGTKMATSCVQENRCNTDHTGWLDGDHPTVAEGQVTRRVCFRKNSNCCKWSINIKVRNCGDYFVYFLNGTPNSKCNLRYCTTD</sequence>
<evidence type="ECO:0008006" key="15">
    <source>
        <dbReference type="Google" id="ProtNLM"/>
    </source>
</evidence>
<keyword evidence="10" id="KW-0812">Transmembrane</keyword>
<dbReference type="SMART" id="SM00181">
    <property type="entry name" value="EGF"/>
    <property type="match status" value="3"/>
</dbReference>
<dbReference type="Pfam" id="PF23283">
    <property type="entry name" value="D8C_UMOD"/>
    <property type="match status" value="1"/>
</dbReference>
<evidence type="ECO:0000313" key="13">
    <source>
        <dbReference type="EMBL" id="CAH3154939.1"/>
    </source>
</evidence>
<evidence type="ECO:0000256" key="7">
    <source>
        <dbReference type="ARBA" id="ARBA00023157"/>
    </source>
</evidence>
<feature type="disulfide bond" evidence="9">
    <location>
        <begin position="307"/>
        <end position="324"/>
    </location>
</feature>
<dbReference type="InterPro" id="IPR024731">
    <property type="entry name" value="NELL2-like_EGF"/>
</dbReference>
<evidence type="ECO:0000256" key="8">
    <source>
        <dbReference type="ARBA" id="ARBA00023180"/>
    </source>
</evidence>
<feature type="domain" description="EGF-like" evidence="11">
    <location>
        <begin position="213"/>
        <end position="253"/>
    </location>
</feature>
<keyword evidence="10" id="KW-0472">Membrane</keyword>
<feature type="domain" description="EGF-like" evidence="11">
    <location>
        <begin position="172"/>
        <end position="212"/>
    </location>
</feature>
<dbReference type="InterPro" id="IPR057774">
    <property type="entry name" value="D8C_UMOD/GP2/OIT3-like"/>
</dbReference>
<evidence type="ECO:0000256" key="1">
    <source>
        <dbReference type="ARBA" id="ARBA00004613"/>
    </source>
</evidence>
<accession>A0ABN8Q0W8</accession>
<evidence type="ECO:0000259" key="11">
    <source>
        <dbReference type="PROSITE" id="PS50026"/>
    </source>
</evidence>
<name>A0ABN8Q0W8_9CNID</name>
<dbReference type="Proteomes" id="UP001159405">
    <property type="component" value="Unassembled WGS sequence"/>
</dbReference>
<dbReference type="InterPro" id="IPR000742">
    <property type="entry name" value="EGF"/>
</dbReference>
<dbReference type="Gene3D" id="2.40.155.10">
    <property type="entry name" value="Green fluorescent protein"/>
    <property type="match status" value="1"/>
</dbReference>
<feature type="non-terminal residue" evidence="13">
    <location>
        <position position="1"/>
    </location>
</feature>
<evidence type="ECO:0000256" key="9">
    <source>
        <dbReference type="PROSITE-ProRule" id="PRU00076"/>
    </source>
</evidence>
<dbReference type="InterPro" id="IPR009030">
    <property type="entry name" value="Growth_fac_rcpt_cys_sf"/>
</dbReference>
<dbReference type="Pfam" id="PF12947">
    <property type="entry name" value="EGF_3"/>
    <property type="match status" value="1"/>
</dbReference>
<dbReference type="PANTHER" id="PTHR24039">
    <property type="entry name" value="FIBRILLIN-RELATED"/>
    <property type="match status" value="1"/>
</dbReference>
<keyword evidence="10" id="KW-1133">Transmembrane helix</keyword>